<proteinExistence type="predicted"/>
<reference evidence="1" key="1">
    <citation type="journal article" date="2014" name="Int. J. Syst. Evol. Microbiol.">
        <title>Complete genome sequence of Corynebacterium casei LMG S-19264T (=DSM 44701T), isolated from a smear-ripened cheese.</title>
        <authorList>
            <consortium name="US DOE Joint Genome Institute (JGI-PGF)"/>
            <person name="Walter F."/>
            <person name="Albersmeier A."/>
            <person name="Kalinowski J."/>
            <person name="Ruckert C."/>
        </authorList>
    </citation>
    <scope>NUCLEOTIDE SEQUENCE</scope>
    <source>
        <strain evidence="1">CGMCC 1.12919</strain>
    </source>
</reference>
<evidence type="ECO:0000313" key="1">
    <source>
        <dbReference type="EMBL" id="GGC90056.1"/>
    </source>
</evidence>
<gene>
    <name evidence="1" type="ORF">GCM10010994_54850</name>
</gene>
<protein>
    <submittedName>
        <fullName evidence="1">Uncharacterized protein</fullName>
    </submittedName>
</protein>
<keyword evidence="2" id="KW-1185">Reference proteome</keyword>
<dbReference type="Proteomes" id="UP000637002">
    <property type="component" value="Unassembled WGS sequence"/>
</dbReference>
<organism evidence="1 2">
    <name type="scientific">Chelatococcus reniformis</name>
    <dbReference type="NCBI Taxonomy" id="1494448"/>
    <lineage>
        <taxon>Bacteria</taxon>
        <taxon>Pseudomonadati</taxon>
        <taxon>Pseudomonadota</taxon>
        <taxon>Alphaproteobacteria</taxon>
        <taxon>Hyphomicrobiales</taxon>
        <taxon>Chelatococcaceae</taxon>
        <taxon>Chelatococcus</taxon>
    </lineage>
</organism>
<sequence>MIWLTLTDADDNIVSINMGTVTRYLRSDGHGDTRLYLLGSGDASSEPIYVKETPDEISRKLRIARATVVV</sequence>
<evidence type="ECO:0000313" key="2">
    <source>
        <dbReference type="Proteomes" id="UP000637002"/>
    </source>
</evidence>
<dbReference type="AlphaFoldDB" id="A0A916XPN4"/>
<accession>A0A916XPN4</accession>
<comment type="caution">
    <text evidence="1">The sequence shown here is derived from an EMBL/GenBank/DDBJ whole genome shotgun (WGS) entry which is preliminary data.</text>
</comment>
<name>A0A916XPN4_9HYPH</name>
<dbReference type="EMBL" id="BMGG01000011">
    <property type="protein sequence ID" value="GGC90056.1"/>
    <property type="molecule type" value="Genomic_DNA"/>
</dbReference>
<dbReference type="RefSeq" id="WP_188612355.1">
    <property type="nucleotide sequence ID" value="NZ_BMGG01000011.1"/>
</dbReference>
<reference evidence="1" key="2">
    <citation type="submission" date="2020-09" db="EMBL/GenBank/DDBJ databases">
        <authorList>
            <person name="Sun Q."/>
            <person name="Zhou Y."/>
        </authorList>
    </citation>
    <scope>NUCLEOTIDE SEQUENCE</scope>
    <source>
        <strain evidence="1">CGMCC 1.12919</strain>
    </source>
</reference>